<dbReference type="PROSITE" id="PS50835">
    <property type="entry name" value="IG_LIKE"/>
    <property type="match status" value="2"/>
</dbReference>
<evidence type="ECO:0000256" key="2">
    <source>
        <dbReference type="ARBA" id="ARBA00023136"/>
    </source>
</evidence>
<name>A0AA97LKY1_EUBMA</name>
<evidence type="ECO:0000256" key="5">
    <source>
        <dbReference type="ARBA" id="ARBA00023319"/>
    </source>
</evidence>
<dbReference type="CDD" id="cd00096">
    <property type="entry name" value="Ig"/>
    <property type="match status" value="1"/>
</dbReference>
<evidence type="ECO:0000256" key="7">
    <source>
        <dbReference type="SAM" id="SignalP"/>
    </source>
</evidence>
<sequence length="312" mass="34334">MAQFPRRACLLAAALAVTLRAAWAGVPTLHISTQEGPFLEGSNVTMECLTDEEGEDLSGFFFQKYNKWLHTWISLDSETQLRCWFYDVSVSHEEGRLLLSISNLRSWHTGPYRCASSNATGNASTSTAQDLQVEYLHNIFLTRSNTWCGTIGDTITVLEGADLELLCSADASKDPIYEWTREGDDWVVASNSLTLPKVNRKQAGTYNCQARHPTLPQLTKTKSLRLFVEGSERGFTLQSVLTQSTPMLALAVAVPAVLLLLVVLVFAILIPRHRALAKKKAAPEDSGQRTPIYKGSLESVPSAVGDTHPLVL</sequence>
<feature type="signal peptide" evidence="7">
    <location>
        <begin position="1"/>
        <end position="24"/>
    </location>
</feature>
<evidence type="ECO:0000256" key="3">
    <source>
        <dbReference type="ARBA" id="ARBA00023157"/>
    </source>
</evidence>
<protein>
    <submittedName>
        <fullName evidence="10">Sialic acid-binding Ig-like lectin 16</fullName>
    </submittedName>
</protein>
<dbReference type="GO" id="GO:0005886">
    <property type="term" value="C:plasma membrane"/>
    <property type="evidence" value="ECO:0007669"/>
    <property type="project" value="TreeGrafter"/>
</dbReference>
<dbReference type="GO" id="GO:0050839">
    <property type="term" value="F:cell adhesion molecule binding"/>
    <property type="evidence" value="ECO:0007669"/>
    <property type="project" value="TreeGrafter"/>
</dbReference>
<keyword evidence="3" id="KW-1015">Disulfide bond</keyword>
<evidence type="ECO:0000256" key="1">
    <source>
        <dbReference type="ARBA" id="ARBA00004479"/>
    </source>
</evidence>
<dbReference type="InterPro" id="IPR051275">
    <property type="entry name" value="Cell_adhesion_signaling"/>
</dbReference>
<dbReference type="GO" id="GO:0005911">
    <property type="term" value="C:cell-cell junction"/>
    <property type="evidence" value="ECO:0007669"/>
    <property type="project" value="TreeGrafter"/>
</dbReference>
<dbReference type="InterPro" id="IPR007110">
    <property type="entry name" value="Ig-like_dom"/>
</dbReference>
<keyword evidence="5" id="KW-0393">Immunoglobulin domain</keyword>
<dbReference type="InterPro" id="IPR003598">
    <property type="entry name" value="Ig_sub2"/>
</dbReference>
<dbReference type="SMART" id="SM00408">
    <property type="entry name" value="IGc2"/>
    <property type="match status" value="2"/>
</dbReference>
<evidence type="ECO:0000256" key="4">
    <source>
        <dbReference type="ARBA" id="ARBA00023180"/>
    </source>
</evidence>
<organism evidence="9 10">
    <name type="scientific">Eublepharis macularius</name>
    <name type="common">Leopard gecko</name>
    <name type="synonym">Cyrtodactylus macularius</name>
    <dbReference type="NCBI Taxonomy" id="481883"/>
    <lineage>
        <taxon>Eukaryota</taxon>
        <taxon>Metazoa</taxon>
        <taxon>Chordata</taxon>
        <taxon>Craniata</taxon>
        <taxon>Vertebrata</taxon>
        <taxon>Euteleostomi</taxon>
        <taxon>Lepidosauria</taxon>
        <taxon>Squamata</taxon>
        <taxon>Bifurcata</taxon>
        <taxon>Gekkota</taxon>
        <taxon>Eublepharidae</taxon>
        <taxon>Eublepharinae</taxon>
        <taxon>Eublepharis</taxon>
    </lineage>
</organism>
<evidence type="ECO:0000313" key="9">
    <source>
        <dbReference type="Proteomes" id="UP001190640"/>
    </source>
</evidence>
<feature type="chain" id="PRO_5041654559" evidence="7">
    <location>
        <begin position="25"/>
        <end position="312"/>
    </location>
</feature>
<keyword evidence="4" id="KW-0325">Glycoprotein</keyword>
<dbReference type="RefSeq" id="XP_054855587.1">
    <property type="nucleotide sequence ID" value="XM_054999612.1"/>
</dbReference>
<dbReference type="InterPro" id="IPR013151">
    <property type="entry name" value="Immunoglobulin_dom"/>
</dbReference>
<keyword evidence="6" id="KW-0812">Transmembrane</keyword>
<keyword evidence="6" id="KW-1133">Transmembrane helix</keyword>
<keyword evidence="9" id="KW-1185">Reference proteome</keyword>
<dbReference type="PROSITE" id="PS00290">
    <property type="entry name" value="IG_MHC"/>
    <property type="match status" value="1"/>
</dbReference>
<dbReference type="Proteomes" id="UP001190640">
    <property type="component" value="Chromosome 15"/>
</dbReference>
<accession>A0AA97LKY1</accession>
<dbReference type="InterPro" id="IPR003006">
    <property type="entry name" value="Ig/MHC_CS"/>
</dbReference>
<dbReference type="Pfam" id="PF13927">
    <property type="entry name" value="Ig_3"/>
    <property type="match status" value="1"/>
</dbReference>
<gene>
    <name evidence="10" type="primary">LOC129343420</name>
</gene>
<evidence type="ECO:0000313" key="10">
    <source>
        <dbReference type="RefSeq" id="XP_054855587.1"/>
    </source>
</evidence>
<dbReference type="SUPFAM" id="SSF48726">
    <property type="entry name" value="Immunoglobulin"/>
    <property type="match status" value="2"/>
</dbReference>
<dbReference type="PANTHER" id="PTHR11640:SF31">
    <property type="entry name" value="IRREGULAR CHIASM C-ROUGHEST PROTEIN-RELATED"/>
    <property type="match status" value="1"/>
</dbReference>
<comment type="subcellular location">
    <subcellularLocation>
        <location evidence="1">Membrane</location>
        <topology evidence="1">Single-pass type I membrane protein</topology>
    </subcellularLocation>
</comment>
<dbReference type="Gene3D" id="2.60.40.10">
    <property type="entry name" value="Immunoglobulins"/>
    <property type="match status" value="2"/>
</dbReference>
<keyword evidence="7" id="KW-0732">Signal</keyword>
<dbReference type="GeneID" id="129343420"/>
<evidence type="ECO:0000259" key="8">
    <source>
        <dbReference type="PROSITE" id="PS50835"/>
    </source>
</evidence>
<dbReference type="AlphaFoldDB" id="A0AA97LKY1"/>
<dbReference type="PANTHER" id="PTHR11640">
    <property type="entry name" value="NEPHRIN"/>
    <property type="match status" value="1"/>
</dbReference>
<feature type="domain" description="Ig-like" evidence="8">
    <location>
        <begin position="159"/>
        <end position="225"/>
    </location>
</feature>
<evidence type="ECO:0000256" key="6">
    <source>
        <dbReference type="SAM" id="Phobius"/>
    </source>
</evidence>
<feature type="transmembrane region" description="Helical" evidence="6">
    <location>
        <begin position="247"/>
        <end position="270"/>
    </location>
</feature>
<proteinExistence type="predicted"/>
<dbReference type="InterPro" id="IPR013783">
    <property type="entry name" value="Ig-like_fold"/>
</dbReference>
<reference evidence="10" key="1">
    <citation type="submission" date="2025-08" db="UniProtKB">
        <authorList>
            <consortium name="RefSeq"/>
        </authorList>
    </citation>
    <scope>IDENTIFICATION</scope>
    <source>
        <tissue evidence="10">Blood</tissue>
    </source>
</reference>
<dbReference type="SMART" id="SM00409">
    <property type="entry name" value="IG"/>
    <property type="match status" value="2"/>
</dbReference>
<dbReference type="InterPro" id="IPR003599">
    <property type="entry name" value="Ig_sub"/>
</dbReference>
<feature type="domain" description="Ig-like" evidence="8">
    <location>
        <begin position="27"/>
        <end position="132"/>
    </location>
</feature>
<dbReference type="Pfam" id="PF00047">
    <property type="entry name" value="ig"/>
    <property type="match status" value="1"/>
</dbReference>
<dbReference type="InterPro" id="IPR036179">
    <property type="entry name" value="Ig-like_dom_sf"/>
</dbReference>
<dbReference type="GO" id="GO:0098609">
    <property type="term" value="P:cell-cell adhesion"/>
    <property type="evidence" value="ECO:0007669"/>
    <property type="project" value="TreeGrafter"/>
</dbReference>
<keyword evidence="2 6" id="KW-0472">Membrane</keyword>
<dbReference type="KEGG" id="emc:129343420"/>